<gene>
    <name evidence="1" type="ORF">RRG08_064196</name>
</gene>
<dbReference type="AlphaFoldDB" id="A0AAE0ZGY9"/>
<dbReference type="EMBL" id="JAWDGP010003967">
    <property type="protein sequence ID" value="KAK3769117.1"/>
    <property type="molecule type" value="Genomic_DNA"/>
</dbReference>
<keyword evidence="2" id="KW-1185">Reference proteome</keyword>
<protein>
    <submittedName>
        <fullName evidence="1">Uncharacterized protein</fullName>
    </submittedName>
</protein>
<proteinExistence type="predicted"/>
<evidence type="ECO:0000313" key="1">
    <source>
        <dbReference type="EMBL" id="KAK3769117.1"/>
    </source>
</evidence>
<organism evidence="1 2">
    <name type="scientific">Elysia crispata</name>
    <name type="common">lettuce slug</name>
    <dbReference type="NCBI Taxonomy" id="231223"/>
    <lineage>
        <taxon>Eukaryota</taxon>
        <taxon>Metazoa</taxon>
        <taxon>Spiralia</taxon>
        <taxon>Lophotrochozoa</taxon>
        <taxon>Mollusca</taxon>
        <taxon>Gastropoda</taxon>
        <taxon>Heterobranchia</taxon>
        <taxon>Euthyneura</taxon>
        <taxon>Panpulmonata</taxon>
        <taxon>Sacoglossa</taxon>
        <taxon>Placobranchoidea</taxon>
        <taxon>Plakobranchidae</taxon>
        <taxon>Elysia</taxon>
    </lineage>
</organism>
<name>A0AAE0ZGY9_9GAST</name>
<evidence type="ECO:0000313" key="2">
    <source>
        <dbReference type="Proteomes" id="UP001283361"/>
    </source>
</evidence>
<sequence>MRHSVYPIHYPHSLELHHESLKYWITQRHTQNFYKSLVFNNSTTLRLSGAGPNCHGVWIFLHHARWSTLSSDKRLWAGDNQNNCRLVRRFETAKVCPQRQTLFSGEDWVTDPNPLVRFLLHCINRSRDPVQRGRLRN</sequence>
<accession>A0AAE0ZGY9</accession>
<reference evidence="1" key="1">
    <citation type="journal article" date="2023" name="G3 (Bethesda)">
        <title>A reference genome for the long-term kleptoplast-retaining sea slug Elysia crispata morphotype clarki.</title>
        <authorList>
            <person name="Eastman K.E."/>
            <person name="Pendleton A.L."/>
            <person name="Shaikh M.A."/>
            <person name="Suttiyut T."/>
            <person name="Ogas R."/>
            <person name="Tomko P."/>
            <person name="Gavelis G."/>
            <person name="Widhalm J.R."/>
            <person name="Wisecaver J.H."/>
        </authorList>
    </citation>
    <scope>NUCLEOTIDE SEQUENCE</scope>
    <source>
        <strain evidence="1">ECLA1</strain>
    </source>
</reference>
<dbReference type="Proteomes" id="UP001283361">
    <property type="component" value="Unassembled WGS sequence"/>
</dbReference>
<comment type="caution">
    <text evidence="1">The sequence shown here is derived from an EMBL/GenBank/DDBJ whole genome shotgun (WGS) entry which is preliminary data.</text>
</comment>